<keyword evidence="3" id="KW-1185">Reference proteome</keyword>
<reference evidence="2 3" key="1">
    <citation type="submission" date="2020-04" db="EMBL/GenBank/DDBJ databases">
        <authorList>
            <person name="Klaysubun C."/>
            <person name="Duangmal K."/>
            <person name="Lipun K."/>
        </authorList>
    </citation>
    <scope>NUCLEOTIDE SEQUENCE [LARGE SCALE GENOMIC DNA]</scope>
    <source>
        <strain evidence="2 3">K10HN5</strain>
    </source>
</reference>
<dbReference type="EMBL" id="JAAXLA010000049">
    <property type="protein sequence ID" value="NMI00155.1"/>
    <property type="molecule type" value="Genomic_DNA"/>
</dbReference>
<sequence length="82" mass="8306">MTVPPQHRPRPPHDAPRPGDPRPAAARPLEAVQAAVGAAMAGLDALEGRPAAEHVPAFERVHAALGEALAAGAPTDQATGRA</sequence>
<feature type="region of interest" description="Disordered" evidence="1">
    <location>
        <begin position="1"/>
        <end position="26"/>
    </location>
</feature>
<comment type="caution">
    <text evidence="2">The sequence shown here is derived from an EMBL/GenBank/DDBJ whole genome shotgun (WGS) entry which is preliminary data.</text>
</comment>
<dbReference type="RefSeq" id="WP_169383626.1">
    <property type="nucleotide sequence ID" value="NZ_JAAXLA010000049.1"/>
</dbReference>
<gene>
    <name evidence="2" type="ORF">HF526_22995</name>
</gene>
<name>A0ABX1SGW4_9PSEU</name>
<proteinExistence type="predicted"/>
<organism evidence="2 3">
    <name type="scientific">Pseudonocardia acidicola</name>
    <dbReference type="NCBI Taxonomy" id="2724939"/>
    <lineage>
        <taxon>Bacteria</taxon>
        <taxon>Bacillati</taxon>
        <taxon>Actinomycetota</taxon>
        <taxon>Actinomycetes</taxon>
        <taxon>Pseudonocardiales</taxon>
        <taxon>Pseudonocardiaceae</taxon>
        <taxon>Pseudonocardia</taxon>
    </lineage>
</organism>
<accession>A0ABX1SGW4</accession>
<feature type="compositionally biased region" description="Basic and acidic residues" evidence="1">
    <location>
        <begin position="11"/>
        <end position="20"/>
    </location>
</feature>
<protein>
    <submittedName>
        <fullName evidence="2">Uncharacterized protein</fullName>
    </submittedName>
</protein>
<evidence type="ECO:0000256" key="1">
    <source>
        <dbReference type="SAM" id="MobiDB-lite"/>
    </source>
</evidence>
<dbReference type="Proteomes" id="UP000820669">
    <property type="component" value="Unassembled WGS sequence"/>
</dbReference>
<evidence type="ECO:0000313" key="3">
    <source>
        <dbReference type="Proteomes" id="UP000820669"/>
    </source>
</evidence>
<evidence type="ECO:0000313" key="2">
    <source>
        <dbReference type="EMBL" id="NMI00155.1"/>
    </source>
</evidence>